<sequence>MANAPKLLPGDSLRVGYPKINHGIDNANEALNRSLTAESNSKGAMNIANDAVIVANNAILESSSVQEQLNQIVIEGDSSVESAQARIDAEGVTYPTLKERIDAEQSKIKSLYNKNKGIISLLDYEKYKVAIAEGFDWTKSFEEAFKNMKEGYTLTLPSGEVYINPESPFLIDHDYHVIGAGKRATKINVLGDKTVFQTAKKATSRTYYFSIEHMQIVANKNISQPVFDLTGGSYFTISQIILTGNEGAEQFGNGIIFPKGMGYFNGYIELDHVYVQGFNYGVWGEGNNVTIKGGFYNGNKQYGIYITPANVINITSIEASRNKKGGIFLDGNGLFIDSNWYEYNGNRVNEVYSPNNVEIPITSRNVHVGVAQRHDYSNVGIVHGQQEDVGYDYNSGIGNAHNSSYGLIANGNFDSLDKDGIPNGWRLVGTPNISYVPDKTTPSGYGNGLSITSTSGSPKFFQSIFTNNNDIKKYKGKKITSHMYVRVTASNPSDYQNIRFGITKDPLTSGGLSFGSFLNAQQVTIGKWIKYTFKYTIVGDENQINIGYQLQNSCTIDIAGVTAILGELNLANHEKVVTSAGGDIWTQEFKIGGRRHGFGTTAPTSGDWRVGDIVYNTIPASGGSIGWVCIATGTPGTWRTFGAISST</sequence>
<evidence type="ECO:0000313" key="1">
    <source>
        <dbReference type="EMBL" id="MDZ5480411.1"/>
    </source>
</evidence>
<dbReference type="Proteomes" id="UP001292252">
    <property type="component" value="Unassembled WGS sequence"/>
</dbReference>
<dbReference type="RefSeq" id="WP_322471530.1">
    <property type="nucleotide sequence ID" value="NZ_JAXOTW010000031.1"/>
</dbReference>
<dbReference type="AlphaFoldDB" id="A0AAW9JT39"/>
<dbReference type="Gene3D" id="2.160.20.10">
    <property type="entry name" value="Single-stranded right-handed beta-helix, Pectin lyase-like"/>
    <property type="match status" value="1"/>
</dbReference>
<dbReference type="InterPro" id="IPR011050">
    <property type="entry name" value="Pectin_lyase_fold/virulence"/>
</dbReference>
<accession>A0AAW9JT39</accession>
<organism evidence="1 2">
    <name type="scientific">Bacillus thuringiensis</name>
    <dbReference type="NCBI Taxonomy" id="1428"/>
    <lineage>
        <taxon>Bacteria</taxon>
        <taxon>Bacillati</taxon>
        <taxon>Bacillota</taxon>
        <taxon>Bacilli</taxon>
        <taxon>Bacillales</taxon>
        <taxon>Bacillaceae</taxon>
        <taxon>Bacillus</taxon>
        <taxon>Bacillus cereus group</taxon>
    </lineage>
</organism>
<evidence type="ECO:0000313" key="2">
    <source>
        <dbReference type="Proteomes" id="UP001292252"/>
    </source>
</evidence>
<proteinExistence type="predicted"/>
<gene>
    <name evidence="1" type="ORF">U2F49_30175</name>
</gene>
<comment type="caution">
    <text evidence="1">The sequence shown here is derived from an EMBL/GenBank/DDBJ whole genome shotgun (WGS) entry which is preliminary data.</text>
</comment>
<reference evidence="1" key="1">
    <citation type="submission" date="2023-12" db="EMBL/GenBank/DDBJ databases">
        <title>Genome sequence of Bacillus thuringiensis strain SS10.</title>
        <authorList>
            <person name="Rouis S."/>
        </authorList>
    </citation>
    <scope>NUCLEOTIDE SEQUENCE</scope>
    <source>
        <strain evidence="1">SS10</strain>
    </source>
</reference>
<dbReference type="EMBL" id="JAXOTW010000031">
    <property type="protein sequence ID" value="MDZ5480411.1"/>
    <property type="molecule type" value="Genomic_DNA"/>
</dbReference>
<name>A0AAW9JT39_BACTU</name>
<dbReference type="InterPro" id="IPR012334">
    <property type="entry name" value="Pectin_lyas_fold"/>
</dbReference>
<dbReference type="SUPFAM" id="SSF51126">
    <property type="entry name" value="Pectin lyase-like"/>
    <property type="match status" value="1"/>
</dbReference>
<protein>
    <submittedName>
        <fullName evidence="1">Uncharacterized protein</fullName>
    </submittedName>
</protein>